<dbReference type="PATRIC" id="fig|1195763.3.peg.1303"/>
<comment type="caution">
    <text evidence="1">The sequence shown here is derived from an EMBL/GenBank/DDBJ whole genome shotgun (WGS) entry which is preliminary data.</text>
</comment>
<gene>
    <name evidence="1" type="ORF">ABT56_06135</name>
</gene>
<evidence type="ECO:0000313" key="1">
    <source>
        <dbReference type="EMBL" id="KLV07132.1"/>
    </source>
</evidence>
<dbReference type="OrthoDB" id="8482106at2"/>
<keyword evidence="2" id="KW-1185">Reference proteome</keyword>
<dbReference type="RefSeq" id="WP_047877982.1">
    <property type="nucleotide sequence ID" value="NZ_LDOT01000006.1"/>
</dbReference>
<dbReference type="EMBL" id="LDOT01000006">
    <property type="protein sequence ID" value="KLV07132.1"/>
    <property type="molecule type" value="Genomic_DNA"/>
</dbReference>
<proteinExistence type="predicted"/>
<accession>A0A0J1JXW4</accession>
<sequence length="103" mass="11478">MDFFVPSASSPQQAEAVFTSIAKHVKAPEQAKRIYKVEWHHEGIECLCEIGQPLPAVFRTDETVLAIFDCGDVVKICTPNRGAIKFDPIHATKADVSNIEYFN</sequence>
<protein>
    <submittedName>
        <fullName evidence="1">Uncharacterized protein</fullName>
    </submittedName>
</protein>
<name>A0A0J1JXW4_9GAMM</name>
<dbReference type="AlphaFoldDB" id="A0A0J1JXW4"/>
<reference evidence="1 2" key="1">
    <citation type="submission" date="2015-05" db="EMBL/GenBank/DDBJ databases">
        <title>Photobacterium galathea sp. nov.</title>
        <authorList>
            <person name="Machado H."/>
            <person name="Gram L."/>
        </authorList>
    </citation>
    <scope>NUCLEOTIDE SEQUENCE [LARGE SCALE GENOMIC DNA]</scope>
    <source>
        <strain evidence="1 2">CGMCC 1.12159</strain>
    </source>
</reference>
<dbReference type="Proteomes" id="UP000036097">
    <property type="component" value="Unassembled WGS sequence"/>
</dbReference>
<evidence type="ECO:0000313" key="2">
    <source>
        <dbReference type="Proteomes" id="UP000036097"/>
    </source>
</evidence>
<organism evidence="1 2">
    <name type="scientific">Photobacterium aquae</name>
    <dbReference type="NCBI Taxonomy" id="1195763"/>
    <lineage>
        <taxon>Bacteria</taxon>
        <taxon>Pseudomonadati</taxon>
        <taxon>Pseudomonadota</taxon>
        <taxon>Gammaproteobacteria</taxon>
        <taxon>Vibrionales</taxon>
        <taxon>Vibrionaceae</taxon>
        <taxon>Photobacterium</taxon>
    </lineage>
</organism>